<dbReference type="SUPFAM" id="SSF56747">
    <property type="entry name" value="Prim-pol domain"/>
    <property type="match status" value="1"/>
</dbReference>
<protein>
    <submittedName>
        <fullName evidence="2">Bifunctional DNA primase/polymerase</fullName>
    </submittedName>
</protein>
<name>A0A9X3N2G2_9ACTN</name>
<dbReference type="CDD" id="cd04859">
    <property type="entry name" value="Prim_Pol"/>
    <property type="match status" value="1"/>
</dbReference>
<dbReference type="EMBL" id="JAPDOD010000090">
    <property type="protein sequence ID" value="MDA0167170.1"/>
    <property type="molecule type" value="Genomic_DNA"/>
</dbReference>
<dbReference type="SMART" id="SM00943">
    <property type="entry name" value="Prim-Pol"/>
    <property type="match status" value="1"/>
</dbReference>
<keyword evidence="3" id="KW-1185">Reference proteome</keyword>
<accession>A0A9X3N2G2</accession>
<organism evidence="2 3">
    <name type="scientific">Solirubrobacter ginsenosidimutans</name>
    <dbReference type="NCBI Taxonomy" id="490573"/>
    <lineage>
        <taxon>Bacteria</taxon>
        <taxon>Bacillati</taxon>
        <taxon>Actinomycetota</taxon>
        <taxon>Thermoleophilia</taxon>
        <taxon>Solirubrobacterales</taxon>
        <taxon>Solirubrobacteraceae</taxon>
        <taxon>Solirubrobacter</taxon>
    </lineage>
</organism>
<gene>
    <name evidence="2" type="ORF">OM076_43320</name>
</gene>
<dbReference type="Pfam" id="PF09250">
    <property type="entry name" value="Prim-Pol"/>
    <property type="match status" value="1"/>
</dbReference>
<sequence length="308" mass="32752">MTSTEVSKAAVDSGLPTTAPRLLTAALSYAVAGWPILPLHTPRADSTCSCRDRTCTSPGKHPRIGHWLTDATTDPLTIAAWWRRWPDANIGMLTGELVVLDVDGESGRRSLRELQASHDALTATRIATSARGMHLYFRSTGTNVRCSVGRVAPGIDVRGHGGYIVAPPSWHADQVNYRWATAHEIGPLPSWLAELLSASADPMDREPLPGAVVDVGSERARRYLEAAVDAELLEVARAKPGTRNATLNRAAFRLGQLTGAGLGDRLQLASALLGAAVSAGLGEREARATIASGLSAGERTPRTISARF</sequence>
<evidence type="ECO:0000313" key="3">
    <source>
        <dbReference type="Proteomes" id="UP001149140"/>
    </source>
</evidence>
<proteinExistence type="predicted"/>
<dbReference type="AlphaFoldDB" id="A0A9X3N2G2"/>
<evidence type="ECO:0000259" key="1">
    <source>
        <dbReference type="SMART" id="SM00943"/>
    </source>
</evidence>
<reference evidence="2" key="1">
    <citation type="submission" date="2022-10" db="EMBL/GenBank/DDBJ databases">
        <title>The WGS of Solirubrobacter ginsenosidimutans DSM 21036.</title>
        <authorList>
            <person name="Jiang Z."/>
        </authorList>
    </citation>
    <scope>NUCLEOTIDE SEQUENCE</scope>
    <source>
        <strain evidence="2">DSM 21036</strain>
    </source>
</reference>
<dbReference type="RefSeq" id="WP_270046420.1">
    <property type="nucleotide sequence ID" value="NZ_JAPDOD010000090.1"/>
</dbReference>
<dbReference type="Proteomes" id="UP001149140">
    <property type="component" value="Unassembled WGS sequence"/>
</dbReference>
<dbReference type="InterPro" id="IPR015330">
    <property type="entry name" value="DNA_primase/pol_bifunc_N"/>
</dbReference>
<feature type="domain" description="DNA primase/polymerase bifunctional N-terminal" evidence="1">
    <location>
        <begin position="26"/>
        <end position="192"/>
    </location>
</feature>
<evidence type="ECO:0000313" key="2">
    <source>
        <dbReference type="EMBL" id="MDA0167170.1"/>
    </source>
</evidence>
<comment type="caution">
    <text evidence="2">The sequence shown here is derived from an EMBL/GenBank/DDBJ whole genome shotgun (WGS) entry which is preliminary data.</text>
</comment>